<name>A0AA46SG18_CYTFI</name>
<dbReference type="EMBL" id="CP107027">
    <property type="protein sequence ID" value="UYG96606.1"/>
    <property type="molecule type" value="Genomic_DNA"/>
</dbReference>
<organism evidence="3 4">
    <name type="scientific">Cytobacillus firmus</name>
    <name type="common">Bacillus firmus</name>
    <dbReference type="NCBI Taxonomy" id="1399"/>
    <lineage>
        <taxon>Bacteria</taxon>
        <taxon>Bacillati</taxon>
        <taxon>Bacillota</taxon>
        <taxon>Bacilli</taxon>
        <taxon>Bacillales</taxon>
        <taxon>Bacillaceae</taxon>
        <taxon>Cytobacillus</taxon>
    </lineage>
</organism>
<proteinExistence type="inferred from homology"/>
<dbReference type="PANTHER" id="PTHR21064">
    <property type="entry name" value="AMINOGLYCOSIDE PHOSPHOTRANSFERASE DOMAIN-CONTAINING PROTEIN-RELATED"/>
    <property type="match status" value="1"/>
</dbReference>
<evidence type="ECO:0000259" key="2">
    <source>
        <dbReference type="Pfam" id="PF01636"/>
    </source>
</evidence>
<dbReference type="InterPro" id="IPR050249">
    <property type="entry name" value="Pseudomonas-type_ThrB"/>
</dbReference>
<dbReference type="InterPro" id="IPR011009">
    <property type="entry name" value="Kinase-like_dom_sf"/>
</dbReference>
<feature type="domain" description="Aminoglycoside phosphotransferase" evidence="2">
    <location>
        <begin position="32"/>
        <end position="237"/>
    </location>
</feature>
<dbReference type="Proteomes" id="UP001163104">
    <property type="component" value="Chromosome"/>
</dbReference>
<dbReference type="GO" id="GO:0004413">
    <property type="term" value="F:homoserine kinase activity"/>
    <property type="evidence" value="ECO:0007669"/>
    <property type="project" value="TreeGrafter"/>
</dbReference>
<sequence length="330" mass="38284">MEKAVDALMTDNVLHHFLSIYYLNTVNYKKLGDFENYVFQASKDGEELILRITHSTHRKLEELISEVDWMSYLRSEGVKVPKVIPSQNENEVEALETCDGSVFYASLFSKAEGKPISVRTPEFNQELFHAWGRAVGKMHAATKSYVPSPGIVKRMQWEEEELLTVEKYIPKEDQLIVKNTKDLLNLLHTLPKNIDNYGLIHTDIHSGNFFYDGKDIQVFDFDDCCYHWFASDIAIPLYYSILYKFKEADPAELNIFGRIFLASFLDGYQLENEIPGDLEKQLPLFLRLRDITLYSVLHKKIAPVDRNPQLLEMMKSIKDRIERNSPIYLG</sequence>
<dbReference type="Gene3D" id="3.30.200.20">
    <property type="entry name" value="Phosphorylase Kinase, domain 1"/>
    <property type="match status" value="1"/>
</dbReference>
<dbReference type="RefSeq" id="WP_048008069.1">
    <property type="nucleotide sequence ID" value="NZ_CP107027.1"/>
</dbReference>
<accession>A0AA46SG18</accession>
<dbReference type="PANTHER" id="PTHR21064:SF6">
    <property type="entry name" value="AMINOGLYCOSIDE PHOSPHOTRANSFERASE DOMAIN-CONTAINING PROTEIN"/>
    <property type="match status" value="1"/>
</dbReference>
<evidence type="ECO:0000313" key="3">
    <source>
        <dbReference type="EMBL" id="UYG96606.1"/>
    </source>
</evidence>
<comment type="similarity">
    <text evidence="1">Belongs to the pseudomonas-type ThrB family.</text>
</comment>
<dbReference type="Pfam" id="PF01636">
    <property type="entry name" value="APH"/>
    <property type="match status" value="1"/>
</dbReference>
<evidence type="ECO:0000313" key="4">
    <source>
        <dbReference type="Proteomes" id="UP001163104"/>
    </source>
</evidence>
<dbReference type="AlphaFoldDB" id="A0AA46SG18"/>
<reference evidence="3" key="1">
    <citation type="submission" date="2022-10" db="EMBL/GenBank/DDBJ databases">
        <title>Mechanism of multi-heavy metal repair in Cytobacillus Firmus M7.</title>
        <authorList>
            <person name="Li X."/>
            <person name="Yu C."/>
        </authorList>
    </citation>
    <scope>NUCLEOTIDE SEQUENCE</scope>
    <source>
        <strain evidence="3">M7</strain>
    </source>
</reference>
<evidence type="ECO:0000256" key="1">
    <source>
        <dbReference type="ARBA" id="ARBA00038240"/>
    </source>
</evidence>
<dbReference type="SUPFAM" id="SSF56112">
    <property type="entry name" value="Protein kinase-like (PK-like)"/>
    <property type="match status" value="1"/>
</dbReference>
<dbReference type="GO" id="GO:0009088">
    <property type="term" value="P:threonine biosynthetic process"/>
    <property type="evidence" value="ECO:0007669"/>
    <property type="project" value="TreeGrafter"/>
</dbReference>
<gene>
    <name evidence="3" type="ORF">OD459_06125</name>
</gene>
<dbReference type="Gene3D" id="3.90.1200.10">
    <property type="match status" value="1"/>
</dbReference>
<dbReference type="InterPro" id="IPR002575">
    <property type="entry name" value="Aminoglycoside_PTrfase"/>
</dbReference>
<protein>
    <submittedName>
        <fullName evidence="3">Phosphotransferase</fullName>
    </submittedName>
</protein>